<protein>
    <submittedName>
        <fullName evidence="3">Protein phosphatase 1 regulatory subunit 26</fullName>
    </submittedName>
</protein>
<feature type="compositionally biased region" description="Basic and acidic residues" evidence="1">
    <location>
        <begin position="501"/>
        <end position="511"/>
    </location>
</feature>
<feature type="region of interest" description="Disordered" evidence="1">
    <location>
        <begin position="283"/>
        <end position="310"/>
    </location>
</feature>
<feature type="compositionally biased region" description="Low complexity" evidence="1">
    <location>
        <begin position="365"/>
        <end position="386"/>
    </location>
</feature>
<dbReference type="InterPro" id="IPR026130">
    <property type="entry name" value="PPP1R26"/>
</dbReference>
<dbReference type="PANTHER" id="PTHR15724">
    <property type="entry name" value="PROTEIN PHOSPHATASE 1 REGULATORY SUBUNIT 26"/>
    <property type="match status" value="1"/>
</dbReference>
<name>A0A9D2YCC4_NOTFU</name>
<accession>A0A9D2YCC4</accession>
<sequence>MYLMNVPPVAATQTEWRRCGPAGGYSLPACFNESDSELSTRDTPISNKVQMIIESLRSTQSSIEMGDEIEESISSGQEGHTQACRVPVGSDVGAKSKTKSPIENPQTHFPSINNHVNSDTDSDDSVDRGIEEAILEYLKEKDGHKRKAEPCSHFLQSSKIPRKNSPLLEVSKQNSDGNTSLISISQLQRSVNAEPSTAQAGIPLKKYIKNKASLDDNFDLSRGSCSVVISKEQKSDSSEIMSISPQTMKFPVTVKVEEELDDSSSDDGIEEAIQRYQLEQKELQSKKEPFSLSSFQDESDSTSDDGIEEAIRSYQLEQLREKSGLKSFLHKQKPCSNNALMQAVGSASSENTKKHKLKKKKSKSENQLKISQSPPSSDLKPKSSLLNIPKDKGNGLLSFKVEHFREQPTPAPPKVNTTAELMCAEAILDISKTVMPGPFHQEIGFGACVPTGAATQPSLPDGKESNDSSVDSEDGIEQEIRKFLAQKAQMHKQLPNTQEPGDAKESEKVNAKEFAVQKKTQRLSLTQRRKQRENHLLVSSVLGTDNRSKDTVSKSHFELAKESNLSAFSQRGQTQPDTALHRTEQSGEKSSSLDSDEDLDTAIKDLLKTKKKSKKKVRDVKKKPSKCIKAEEPMSGISLSTKMLKSGPVYKFCALKKVSKSKDGVKDECRLLKMNVSQLKQIAKNTKQPADIVAEAEFGDAQSLHASDTLPQIKDDSSSVDSDDSIELEIRKFLAEKAKVLNAEQRKDEDVCRNGTVMVQQADLKQETQLAECPRMIGLPSASLSRSAEDQISQRQPPEVSSITPPSHTSSVQSCTSSLQEPADGAGATKNQQKRPDDEATSQMDRSRPVSSPTTAQSQSIKWRQSLGLPISDQRAPTRTLFHITSSENKETASATLSYPNRDLKLQTPASTWFSSRTGRVPFSFSSETAVNATVRPPVLKFFSAARQQSQMTFAQSLTPSHRSPFPLEEEKASMVHVPKDKSVFVELESNRTNHVQVQSRDRGEGKERADSLNERKAEGKSSKIDNEEVHQDRKDEEFIDESDCESDSRRDPGKKQGFAALSLSRTIDPGITISPIIALTSEERGRMFSRRYLANKLRKEKAFLVSVSQHCGSLQHVKRKLQFVPVSRKKATTSAT</sequence>
<proteinExistence type="predicted"/>
<reference evidence="3" key="1">
    <citation type="submission" date="2020-03" db="EMBL/GenBank/DDBJ databases">
        <title>Intra-Species Differences in Population Size shape Life History and Genome Evolution.</title>
        <authorList>
            <person name="Willemsen D."/>
            <person name="Cui R."/>
            <person name="Valenzano D.R."/>
        </authorList>
    </citation>
    <scope>NUCLEOTIDE SEQUENCE</scope>
    <source>
        <strain evidence="3">GRZ</strain>
        <tissue evidence="3">Whole</tissue>
    </source>
</reference>
<dbReference type="PANTHER" id="PTHR15724:SF0">
    <property type="entry name" value="PROTEIN PHOSPHATASE 1 REGULATORY SUBUNIT 26"/>
    <property type="match status" value="1"/>
</dbReference>
<feature type="compositionally biased region" description="Acidic residues" evidence="1">
    <location>
        <begin position="297"/>
        <end position="308"/>
    </location>
</feature>
<evidence type="ECO:0000313" key="4">
    <source>
        <dbReference type="Proteomes" id="UP000822369"/>
    </source>
</evidence>
<feature type="compositionally biased region" description="Polar residues" evidence="1">
    <location>
        <begin position="783"/>
        <end position="806"/>
    </location>
</feature>
<feature type="region of interest" description="Disordered" evidence="1">
    <location>
        <begin position="452"/>
        <end position="597"/>
    </location>
</feature>
<feature type="compositionally biased region" description="Polar residues" evidence="1">
    <location>
        <begin position="841"/>
        <end position="863"/>
    </location>
</feature>
<dbReference type="Pfam" id="PF15740">
    <property type="entry name" value="PPP1R26_N"/>
    <property type="match status" value="3"/>
</dbReference>
<feature type="compositionally biased region" description="Low complexity" evidence="1">
    <location>
        <begin position="807"/>
        <end position="818"/>
    </location>
</feature>
<feature type="region of interest" description="Disordered" evidence="1">
    <location>
        <begin position="986"/>
        <end position="1056"/>
    </location>
</feature>
<evidence type="ECO:0000256" key="1">
    <source>
        <dbReference type="SAM" id="MobiDB-lite"/>
    </source>
</evidence>
<feature type="region of interest" description="Disordered" evidence="1">
    <location>
        <begin position="92"/>
        <end position="125"/>
    </location>
</feature>
<organism evidence="3 4">
    <name type="scientific">Nothobranchius furzeri</name>
    <name type="common">Turquoise killifish</name>
    <dbReference type="NCBI Taxonomy" id="105023"/>
    <lineage>
        <taxon>Eukaryota</taxon>
        <taxon>Metazoa</taxon>
        <taxon>Chordata</taxon>
        <taxon>Craniata</taxon>
        <taxon>Vertebrata</taxon>
        <taxon>Euteleostomi</taxon>
        <taxon>Actinopterygii</taxon>
        <taxon>Neopterygii</taxon>
        <taxon>Teleostei</taxon>
        <taxon>Neoteleostei</taxon>
        <taxon>Acanthomorphata</taxon>
        <taxon>Ovalentaria</taxon>
        <taxon>Atherinomorphae</taxon>
        <taxon>Cyprinodontiformes</taxon>
        <taxon>Nothobranchiidae</taxon>
        <taxon>Nothobranchius</taxon>
    </lineage>
</organism>
<feature type="domain" description="Protein phosphatase 1 regulatory subunit 26 N-terminal" evidence="2">
    <location>
        <begin position="288"/>
        <end position="538"/>
    </location>
</feature>
<dbReference type="InterPro" id="IPR031474">
    <property type="entry name" value="PPP1R26_N"/>
</dbReference>
<feature type="region of interest" description="Disordered" evidence="1">
    <location>
        <begin position="339"/>
        <end position="391"/>
    </location>
</feature>
<feature type="compositionally biased region" description="Polar residues" evidence="1">
    <location>
        <begin position="563"/>
        <end position="577"/>
    </location>
</feature>
<feature type="domain" description="Protein phosphatase 1 regulatory subunit 26 N-terminal" evidence="2">
    <location>
        <begin position="550"/>
        <end position="739"/>
    </location>
</feature>
<feature type="compositionally biased region" description="Basic residues" evidence="1">
    <location>
        <begin position="353"/>
        <end position="362"/>
    </location>
</feature>
<dbReference type="CTD" id="9858"/>
<feature type="region of interest" description="Disordered" evidence="1">
    <location>
        <begin position="783"/>
        <end position="874"/>
    </location>
</feature>
<evidence type="ECO:0000259" key="2">
    <source>
        <dbReference type="Pfam" id="PF15740"/>
    </source>
</evidence>
<dbReference type="GeneID" id="107374943"/>
<dbReference type="EMBL" id="JAAVVJ010000008">
    <property type="protein sequence ID" value="KAF7217558.1"/>
    <property type="molecule type" value="Genomic_DNA"/>
</dbReference>
<dbReference type="OrthoDB" id="9939953at2759"/>
<feature type="compositionally biased region" description="Polar residues" evidence="1">
    <location>
        <begin position="99"/>
        <end position="117"/>
    </location>
</feature>
<dbReference type="KEGG" id="nfu:107374943"/>
<dbReference type="RefSeq" id="XP_015798724.3">
    <property type="nucleotide sequence ID" value="XM_015943238.3"/>
</dbReference>
<dbReference type="Proteomes" id="UP000822369">
    <property type="component" value="Chromosome 8"/>
</dbReference>
<feature type="domain" description="Protein phosphatase 1 regulatory subunit 26 N-terminal" evidence="2">
    <location>
        <begin position="1"/>
        <end position="190"/>
    </location>
</feature>
<feature type="compositionally biased region" description="Basic and acidic residues" evidence="1">
    <location>
        <begin position="1000"/>
        <end position="1037"/>
    </location>
</feature>
<feature type="compositionally biased region" description="Basic and acidic residues" evidence="1">
    <location>
        <begin position="546"/>
        <end position="561"/>
    </location>
</feature>
<dbReference type="AlphaFoldDB" id="A0A9D2YCC4"/>
<dbReference type="GO" id="GO:0004864">
    <property type="term" value="F:protein phosphatase inhibitor activity"/>
    <property type="evidence" value="ECO:0007669"/>
    <property type="project" value="InterPro"/>
</dbReference>
<gene>
    <name evidence="3" type="primary">ppp1r26</name>
    <name evidence="3" type="ORF">G4P62_002264</name>
</gene>
<comment type="caution">
    <text evidence="3">The sequence shown here is derived from an EMBL/GenBank/DDBJ whole genome shotgun (WGS) entry which is preliminary data.</text>
</comment>
<dbReference type="OMA" id="PWPSRKA"/>
<evidence type="ECO:0000313" key="3">
    <source>
        <dbReference type="EMBL" id="KAF7217558.1"/>
    </source>
</evidence>